<evidence type="ECO:0000256" key="2">
    <source>
        <dbReference type="SAM" id="SignalP"/>
    </source>
</evidence>
<proteinExistence type="predicted"/>
<feature type="transmembrane region" description="Helical" evidence="1">
    <location>
        <begin position="161"/>
        <end position="184"/>
    </location>
</feature>
<organism evidence="3 4">
    <name type="scientific">Aplosporella prunicola CBS 121167</name>
    <dbReference type="NCBI Taxonomy" id="1176127"/>
    <lineage>
        <taxon>Eukaryota</taxon>
        <taxon>Fungi</taxon>
        <taxon>Dikarya</taxon>
        <taxon>Ascomycota</taxon>
        <taxon>Pezizomycotina</taxon>
        <taxon>Dothideomycetes</taxon>
        <taxon>Dothideomycetes incertae sedis</taxon>
        <taxon>Botryosphaeriales</taxon>
        <taxon>Aplosporellaceae</taxon>
        <taxon>Aplosporella</taxon>
    </lineage>
</organism>
<protein>
    <recommendedName>
        <fullName evidence="5">Secreted protein</fullName>
    </recommendedName>
</protein>
<feature type="signal peptide" evidence="2">
    <location>
        <begin position="1"/>
        <end position="22"/>
    </location>
</feature>
<sequence>MLCLSALMVTFSFLCNCSCSSSFPSCSRARQAAKPSKRRKKCPIQKDLVPQAASMRAWQLPRRCCCAGRRYITNGSGVGRARACSRSPGPDSYHVTTGTRVHVHVHVQAGEGVGRCKERASGGLQLAVRPRHSIGLAAFPRLQLPLLARALWVRPAAPARLFAAFIAIFFLCGPALRGLCFLFWEEPVFPRLFGFLLLFLREPRRATRVRAFRLACF</sequence>
<evidence type="ECO:0000313" key="4">
    <source>
        <dbReference type="Proteomes" id="UP000799438"/>
    </source>
</evidence>
<gene>
    <name evidence="3" type="ORF">K452DRAFT_77438</name>
</gene>
<name>A0A6A6B6E5_9PEZI</name>
<dbReference type="AlphaFoldDB" id="A0A6A6B6E5"/>
<keyword evidence="2" id="KW-0732">Signal</keyword>
<accession>A0A6A6B6E5</accession>
<evidence type="ECO:0000256" key="1">
    <source>
        <dbReference type="SAM" id="Phobius"/>
    </source>
</evidence>
<dbReference type="EMBL" id="ML995493">
    <property type="protein sequence ID" value="KAF2139436.1"/>
    <property type="molecule type" value="Genomic_DNA"/>
</dbReference>
<keyword evidence="1" id="KW-0472">Membrane</keyword>
<keyword evidence="4" id="KW-1185">Reference proteome</keyword>
<feature type="chain" id="PRO_5025337823" description="Secreted protein" evidence="2">
    <location>
        <begin position="23"/>
        <end position="217"/>
    </location>
</feature>
<keyword evidence="1" id="KW-1133">Transmembrane helix</keyword>
<evidence type="ECO:0000313" key="3">
    <source>
        <dbReference type="EMBL" id="KAF2139436.1"/>
    </source>
</evidence>
<reference evidence="3" key="1">
    <citation type="journal article" date="2020" name="Stud. Mycol.">
        <title>101 Dothideomycetes genomes: a test case for predicting lifestyles and emergence of pathogens.</title>
        <authorList>
            <person name="Haridas S."/>
            <person name="Albert R."/>
            <person name="Binder M."/>
            <person name="Bloem J."/>
            <person name="Labutti K."/>
            <person name="Salamov A."/>
            <person name="Andreopoulos B."/>
            <person name="Baker S."/>
            <person name="Barry K."/>
            <person name="Bills G."/>
            <person name="Bluhm B."/>
            <person name="Cannon C."/>
            <person name="Castanera R."/>
            <person name="Culley D."/>
            <person name="Daum C."/>
            <person name="Ezra D."/>
            <person name="Gonzalez J."/>
            <person name="Henrissat B."/>
            <person name="Kuo A."/>
            <person name="Liang C."/>
            <person name="Lipzen A."/>
            <person name="Lutzoni F."/>
            <person name="Magnuson J."/>
            <person name="Mondo S."/>
            <person name="Nolan M."/>
            <person name="Ohm R."/>
            <person name="Pangilinan J."/>
            <person name="Park H.-J."/>
            <person name="Ramirez L."/>
            <person name="Alfaro M."/>
            <person name="Sun H."/>
            <person name="Tritt A."/>
            <person name="Yoshinaga Y."/>
            <person name="Zwiers L.-H."/>
            <person name="Turgeon B."/>
            <person name="Goodwin S."/>
            <person name="Spatafora J."/>
            <person name="Crous P."/>
            <person name="Grigoriev I."/>
        </authorList>
    </citation>
    <scope>NUCLEOTIDE SEQUENCE</scope>
    <source>
        <strain evidence="3">CBS 121167</strain>
    </source>
</reference>
<dbReference type="RefSeq" id="XP_033395149.1">
    <property type="nucleotide sequence ID" value="XM_033547119.1"/>
</dbReference>
<dbReference type="GeneID" id="54304626"/>
<dbReference type="Proteomes" id="UP000799438">
    <property type="component" value="Unassembled WGS sequence"/>
</dbReference>
<keyword evidence="1" id="KW-0812">Transmembrane</keyword>
<evidence type="ECO:0008006" key="5">
    <source>
        <dbReference type="Google" id="ProtNLM"/>
    </source>
</evidence>